<dbReference type="InterPro" id="IPR029491">
    <property type="entry name" value="Helicase_HTH"/>
</dbReference>
<proteinExistence type="predicted"/>
<name>A0AAW8T546_9ENTE</name>
<accession>A0AAW8T546</accession>
<evidence type="ECO:0000313" key="3">
    <source>
        <dbReference type="Proteomes" id="UP001249240"/>
    </source>
</evidence>
<organism evidence="2 3">
    <name type="scientific">Enterococcus raffinosus</name>
    <dbReference type="NCBI Taxonomy" id="71452"/>
    <lineage>
        <taxon>Bacteria</taxon>
        <taxon>Bacillati</taxon>
        <taxon>Bacillota</taxon>
        <taxon>Bacilli</taxon>
        <taxon>Lactobacillales</taxon>
        <taxon>Enterococcaceae</taxon>
        <taxon>Enterococcus</taxon>
    </lineage>
</organism>
<gene>
    <name evidence="2" type="ORF">P7D78_16055</name>
</gene>
<dbReference type="RefSeq" id="WP_010744617.1">
    <property type="nucleotide sequence ID" value="NZ_BAAAXM010000028.1"/>
</dbReference>
<dbReference type="Pfam" id="PF14493">
    <property type="entry name" value="HTH_40"/>
    <property type="match status" value="1"/>
</dbReference>
<feature type="domain" description="Helicase Helix-turn-helix" evidence="1">
    <location>
        <begin position="242"/>
        <end position="305"/>
    </location>
</feature>
<evidence type="ECO:0000313" key="2">
    <source>
        <dbReference type="EMBL" id="MDT2539652.1"/>
    </source>
</evidence>
<dbReference type="EMBL" id="JARPXM010000019">
    <property type="protein sequence ID" value="MDT2539652.1"/>
    <property type="molecule type" value="Genomic_DNA"/>
</dbReference>
<dbReference type="AlphaFoldDB" id="A0AAW8T546"/>
<reference evidence="2" key="1">
    <citation type="submission" date="2023-03" db="EMBL/GenBank/DDBJ databases">
        <authorList>
            <person name="Shen W."/>
            <person name="Cai J."/>
        </authorList>
    </citation>
    <scope>NUCLEOTIDE SEQUENCE</scope>
    <source>
        <strain evidence="2">B646-2</strain>
    </source>
</reference>
<comment type="caution">
    <text evidence="2">The sequence shown here is derived from an EMBL/GenBank/DDBJ whole genome shotgun (WGS) entry which is preliminary data.</text>
</comment>
<evidence type="ECO:0000259" key="1">
    <source>
        <dbReference type="Pfam" id="PF14493"/>
    </source>
</evidence>
<protein>
    <submittedName>
        <fullName evidence="2">Helix-turn-helix domain-containing protein</fullName>
    </submittedName>
</protein>
<dbReference type="Proteomes" id="UP001249240">
    <property type="component" value="Unassembled WGS sequence"/>
</dbReference>
<sequence length="328" mass="38905">MTFFILTLFKAGYKLRTSTLYHLLVGKRTSSVLLHGFFHENLPYLGALPNLKEEVFRKELQRLIEKQLILVNDGFGELTVEGQRVLGKESYPFYGLNNLRYGRMRENMWHMILFSVQVISHLSFNEKNYLPIENRPYYLQQIKKWLAHSKVDVIVKFKQELELIFQKLPVNEADFLANQFSGVEFQGKTAYQLLPEKWLEEPWSSLYQQNAIDLFLAQVMQDNSGEIFRLLSNLDQQNLNQSMLITKQFFLAGKSIDEILKLRHLKQGTVNDHFIEWALIDENFPFKSFELINFNELDKNQIVNARFQEYDSSYLTFRLSQIYRMREK</sequence>